<comment type="caution">
    <text evidence="2">The sequence shown here is derived from an EMBL/GenBank/DDBJ whole genome shotgun (WGS) entry which is preliminary data.</text>
</comment>
<dbReference type="PANTHER" id="PTHR12243">
    <property type="entry name" value="MADF DOMAIN TRANSCRIPTION FACTOR"/>
    <property type="match status" value="1"/>
</dbReference>
<dbReference type="InterPro" id="IPR006578">
    <property type="entry name" value="MADF-dom"/>
</dbReference>
<feature type="non-terminal residue" evidence="2">
    <location>
        <position position="229"/>
    </location>
</feature>
<evidence type="ECO:0000259" key="1">
    <source>
        <dbReference type="PROSITE" id="PS51029"/>
    </source>
</evidence>
<dbReference type="OMA" id="ADACANN"/>
<evidence type="ECO:0000313" key="2">
    <source>
        <dbReference type="EMBL" id="KNC23647.1"/>
    </source>
</evidence>
<dbReference type="EMBL" id="JRES01001320">
    <property type="protein sequence ID" value="KNC23647.1"/>
    <property type="molecule type" value="Genomic_DNA"/>
</dbReference>
<protein>
    <recommendedName>
        <fullName evidence="1">MADF domain-containing protein</fullName>
    </recommendedName>
</protein>
<dbReference type="Pfam" id="PF10545">
    <property type="entry name" value="MADF_DNA_bdg"/>
    <property type="match status" value="1"/>
</dbReference>
<dbReference type="OrthoDB" id="6081971at2759"/>
<dbReference type="InterPro" id="IPR039353">
    <property type="entry name" value="TF_Adf1"/>
</dbReference>
<dbReference type="GO" id="GO:0005667">
    <property type="term" value="C:transcription regulator complex"/>
    <property type="evidence" value="ECO:0007669"/>
    <property type="project" value="TreeGrafter"/>
</dbReference>
<name>A0A0L0BUC7_LUCCU</name>
<feature type="domain" description="MADF" evidence="1">
    <location>
        <begin position="11"/>
        <end position="113"/>
    </location>
</feature>
<organism evidence="2 3">
    <name type="scientific">Lucilia cuprina</name>
    <name type="common">Green bottle fly</name>
    <name type="synonym">Australian sheep blowfly</name>
    <dbReference type="NCBI Taxonomy" id="7375"/>
    <lineage>
        <taxon>Eukaryota</taxon>
        <taxon>Metazoa</taxon>
        <taxon>Ecdysozoa</taxon>
        <taxon>Arthropoda</taxon>
        <taxon>Hexapoda</taxon>
        <taxon>Insecta</taxon>
        <taxon>Pterygota</taxon>
        <taxon>Neoptera</taxon>
        <taxon>Endopterygota</taxon>
        <taxon>Diptera</taxon>
        <taxon>Brachycera</taxon>
        <taxon>Muscomorpha</taxon>
        <taxon>Oestroidea</taxon>
        <taxon>Calliphoridae</taxon>
        <taxon>Luciliinae</taxon>
        <taxon>Lucilia</taxon>
    </lineage>
</organism>
<gene>
    <name evidence="2" type="ORF">FF38_04419</name>
</gene>
<dbReference type="PANTHER" id="PTHR12243:SF67">
    <property type="entry name" value="COREPRESSOR OF PANGOLIN, ISOFORM A-RELATED"/>
    <property type="match status" value="1"/>
</dbReference>
<dbReference type="Proteomes" id="UP000037069">
    <property type="component" value="Unassembled WGS sequence"/>
</dbReference>
<dbReference type="SMART" id="SM00595">
    <property type="entry name" value="MADF"/>
    <property type="match status" value="1"/>
</dbReference>
<dbReference type="GO" id="GO:0006357">
    <property type="term" value="P:regulation of transcription by RNA polymerase II"/>
    <property type="evidence" value="ECO:0007669"/>
    <property type="project" value="TreeGrafter"/>
</dbReference>
<dbReference type="AlphaFoldDB" id="A0A0L0BUC7"/>
<sequence>MEKDESSFILNLIESVEKKKCLYDKKDPFYFNRCVKEKAWKEIGEVCGRSVFNILMYVHIEIKGADCKHKWKLLRERFCKELKKMEAPSGSGMSYMEEWRFLQPMLFLKDSLSPRRTRDNAFEHDAEKDVEQFMISGDSLLEPLTSSPTPSKKCKTTLDTLCQKFGDTIESIEKSLTASLQEEETSDEAFMKAVLSLMKDLPINIKDEFQAGVMQDLYQLRKDCRNAKS</sequence>
<reference evidence="2 3" key="1">
    <citation type="journal article" date="2015" name="Nat. Commun.">
        <title>Lucilia cuprina genome unlocks parasitic fly biology to underpin future interventions.</title>
        <authorList>
            <person name="Anstead C.A."/>
            <person name="Korhonen P.K."/>
            <person name="Young N.D."/>
            <person name="Hall R.S."/>
            <person name="Jex A.R."/>
            <person name="Murali S.C."/>
            <person name="Hughes D.S."/>
            <person name="Lee S.F."/>
            <person name="Perry T."/>
            <person name="Stroehlein A.J."/>
            <person name="Ansell B.R."/>
            <person name="Breugelmans B."/>
            <person name="Hofmann A."/>
            <person name="Qu J."/>
            <person name="Dugan S."/>
            <person name="Lee S.L."/>
            <person name="Chao H."/>
            <person name="Dinh H."/>
            <person name="Han Y."/>
            <person name="Doddapaneni H.V."/>
            <person name="Worley K.C."/>
            <person name="Muzny D.M."/>
            <person name="Ioannidis P."/>
            <person name="Waterhouse R.M."/>
            <person name="Zdobnov E.M."/>
            <person name="James P.J."/>
            <person name="Bagnall N.H."/>
            <person name="Kotze A.C."/>
            <person name="Gibbs R.A."/>
            <person name="Richards S."/>
            <person name="Batterham P."/>
            <person name="Gasser R.B."/>
        </authorList>
    </citation>
    <scope>NUCLEOTIDE SEQUENCE [LARGE SCALE GENOMIC DNA]</scope>
    <source>
        <strain evidence="2 3">LS</strain>
        <tissue evidence="2">Full body</tissue>
    </source>
</reference>
<dbReference type="GO" id="GO:0005634">
    <property type="term" value="C:nucleus"/>
    <property type="evidence" value="ECO:0007669"/>
    <property type="project" value="TreeGrafter"/>
</dbReference>
<evidence type="ECO:0000313" key="3">
    <source>
        <dbReference type="Proteomes" id="UP000037069"/>
    </source>
</evidence>
<dbReference type="STRING" id="7375.A0A0L0BUC7"/>
<dbReference type="PROSITE" id="PS51029">
    <property type="entry name" value="MADF"/>
    <property type="match status" value="1"/>
</dbReference>
<keyword evidence="3" id="KW-1185">Reference proteome</keyword>
<proteinExistence type="predicted"/>
<accession>A0A0L0BUC7</accession>